<evidence type="ECO:0000256" key="4">
    <source>
        <dbReference type="SAM" id="MobiDB-lite"/>
    </source>
</evidence>
<dbReference type="InterPro" id="IPR050397">
    <property type="entry name" value="Env_Response_Regulators"/>
</dbReference>
<dbReference type="Pfam" id="PF13545">
    <property type="entry name" value="HTH_Crp_2"/>
    <property type="match status" value="1"/>
</dbReference>
<dbReference type="PROSITE" id="PS50042">
    <property type="entry name" value="CNMP_BINDING_3"/>
    <property type="match status" value="1"/>
</dbReference>
<reference evidence="8" key="1">
    <citation type="submission" date="2018-07" db="EMBL/GenBank/DDBJ databases">
        <authorList>
            <person name="Safronova V.I."/>
            <person name="Chirak E.R."/>
            <person name="Sazanova A.L."/>
        </authorList>
    </citation>
    <scope>NUCLEOTIDE SEQUENCE [LARGE SCALE GENOMIC DNA]</scope>
    <source>
        <strain evidence="8">RCAM04685</strain>
    </source>
</reference>
<dbReference type="SUPFAM" id="SSF51206">
    <property type="entry name" value="cAMP-binding domain-like"/>
    <property type="match status" value="1"/>
</dbReference>
<feature type="region of interest" description="Disordered" evidence="4">
    <location>
        <begin position="1"/>
        <end position="20"/>
    </location>
</feature>
<dbReference type="OrthoDB" id="7827473at2"/>
<dbReference type="Gene3D" id="2.60.120.10">
    <property type="entry name" value="Jelly Rolls"/>
    <property type="match status" value="1"/>
</dbReference>
<dbReference type="GO" id="GO:0003700">
    <property type="term" value="F:DNA-binding transcription factor activity"/>
    <property type="evidence" value="ECO:0007669"/>
    <property type="project" value="TreeGrafter"/>
</dbReference>
<comment type="caution">
    <text evidence="7">The sequence shown here is derived from an EMBL/GenBank/DDBJ whole genome shotgun (WGS) entry which is preliminary data.</text>
</comment>
<evidence type="ECO:0000259" key="6">
    <source>
        <dbReference type="PROSITE" id="PS51063"/>
    </source>
</evidence>
<dbReference type="AlphaFoldDB" id="A0A370LAS2"/>
<dbReference type="CDD" id="cd00092">
    <property type="entry name" value="HTH_CRP"/>
    <property type="match status" value="1"/>
</dbReference>
<evidence type="ECO:0000313" key="7">
    <source>
        <dbReference type="EMBL" id="RDJ28270.1"/>
    </source>
</evidence>
<dbReference type="Proteomes" id="UP000255207">
    <property type="component" value="Unassembled WGS sequence"/>
</dbReference>
<evidence type="ECO:0000256" key="1">
    <source>
        <dbReference type="ARBA" id="ARBA00023015"/>
    </source>
</evidence>
<protein>
    <submittedName>
        <fullName evidence="7">Crp/Fnr family transcriptional regulator</fullName>
    </submittedName>
</protein>
<feature type="domain" description="Cyclic nucleotide-binding" evidence="5">
    <location>
        <begin position="33"/>
        <end position="137"/>
    </location>
</feature>
<dbReference type="InterPro" id="IPR014710">
    <property type="entry name" value="RmlC-like_jellyroll"/>
</dbReference>
<keyword evidence="3" id="KW-0804">Transcription</keyword>
<dbReference type="InterPro" id="IPR036388">
    <property type="entry name" value="WH-like_DNA-bd_sf"/>
</dbReference>
<dbReference type="EMBL" id="QQTP01000002">
    <property type="protein sequence ID" value="RDJ28270.1"/>
    <property type="molecule type" value="Genomic_DNA"/>
</dbReference>
<keyword evidence="2" id="KW-0238">DNA-binding</keyword>
<dbReference type="InterPro" id="IPR036390">
    <property type="entry name" value="WH_DNA-bd_sf"/>
</dbReference>
<proteinExistence type="predicted"/>
<dbReference type="PROSITE" id="PS51063">
    <property type="entry name" value="HTH_CRP_2"/>
    <property type="match status" value="1"/>
</dbReference>
<sequence>MRDETTRTFPSGGKALSSGNKTFAARDQRYPRLLDMLDPADRAFLLASAIERAVAKHQLLYHQGDASDNLFVIKSGTIKVHYIHDNGNSQTTSYYRDGMLVGAHGCTPWSGSHSWSAQALVDCRVFWLRRADYLELIERSPRALRCALAISEFKGELLKRVIRILAEPTLEQRIAMAVRHLATLYGIERGGDWEIDGHFTHQEIAEMVGASRQSVTTLLVSLEESGHIKRVGRRLFVPAEAPDPVDVAPLEQLIRVERAPVLEI</sequence>
<name>A0A370LAS2_9HYPH</name>
<dbReference type="Gene3D" id="1.10.10.10">
    <property type="entry name" value="Winged helix-like DNA-binding domain superfamily/Winged helix DNA-binding domain"/>
    <property type="match status" value="1"/>
</dbReference>
<dbReference type="PANTHER" id="PTHR24567">
    <property type="entry name" value="CRP FAMILY TRANSCRIPTIONAL REGULATORY PROTEIN"/>
    <property type="match status" value="1"/>
</dbReference>
<dbReference type="SUPFAM" id="SSF46785">
    <property type="entry name" value="Winged helix' DNA-binding domain"/>
    <property type="match status" value="1"/>
</dbReference>
<accession>A0A370LAS2</accession>
<dbReference type="SMART" id="SM00100">
    <property type="entry name" value="cNMP"/>
    <property type="match status" value="1"/>
</dbReference>
<organism evidence="7 8">
    <name type="scientific">Bosea caraganae</name>
    <dbReference type="NCBI Taxonomy" id="2763117"/>
    <lineage>
        <taxon>Bacteria</taxon>
        <taxon>Pseudomonadati</taxon>
        <taxon>Pseudomonadota</taxon>
        <taxon>Alphaproteobacteria</taxon>
        <taxon>Hyphomicrobiales</taxon>
        <taxon>Boseaceae</taxon>
        <taxon>Bosea</taxon>
    </lineage>
</organism>
<dbReference type="Pfam" id="PF00027">
    <property type="entry name" value="cNMP_binding"/>
    <property type="match status" value="1"/>
</dbReference>
<dbReference type="InterPro" id="IPR000595">
    <property type="entry name" value="cNMP-bd_dom"/>
</dbReference>
<keyword evidence="1" id="KW-0805">Transcription regulation</keyword>
<evidence type="ECO:0000256" key="3">
    <source>
        <dbReference type="ARBA" id="ARBA00023163"/>
    </source>
</evidence>
<keyword evidence="8" id="KW-1185">Reference proteome</keyword>
<dbReference type="InterPro" id="IPR018490">
    <property type="entry name" value="cNMP-bd_dom_sf"/>
</dbReference>
<gene>
    <name evidence="7" type="ORF">DWE98_06730</name>
</gene>
<dbReference type="GO" id="GO:0003677">
    <property type="term" value="F:DNA binding"/>
    <property type="evidence" value="ECO:0007669"/>
    <property type="project" value="UniProtKB-KW"/>
</dbReference>
<dbReference type="InterPro" id="IPR012318">
    <property type="entry name" value="HTH_CRP"/>
</dbReference>
<dbReference type="SMART" id="SM00419">
    <property type="entry name" value="HTH_CRP"/>
    <property type="match status" value="1"/>
</dbReference>
<evidence type="ECO:0000256" key="2">
    <source>
        <dbReference type="ARBA" id="ARBA00023125"/>
    </source>
</evidence>
<evidence type="ECO:0000313" key="8">
    <source>
        <dbReference type="Proteomes" id="UP000255207"/>
    </source>
</evidence>
<evidence type="ECO:0000259" key="5">
    <source>
        <dbReference type="PROSITE" id="PS50042"/>
    </source>
</evidence>
<dbReference type="CDD" id="cd00038">
    <property type="entry name" value="CAP_ED"/>
    <property type="match status" value="1"/>
</dbReference>
<dbReference type="PANTHER" id="PTHR24567:SF68">
    <property type="entry name" value="DNA-BINDING TRANSCRIPTIONAL DUAL REGULATOR CRP"/>
    <property type="match status" value="1"/>
</dbReference>
<dbReference type="GO" id="GO:0005829">
    <property type="term" value="C:cytosol"/>
    <property type="evidence" value="ECO:0007669"/>
    <property type="project" value="TreeGrafter"/>
</dbReference>
<feature type="domain" description="HTH crp-type" evidence="6">
    <location>
        <begin position="168"/>
        <end position="241"/>
    </location>
</feature>